<gene>
    <name evidence="2" type="ORF">JIG36_16685</name>
</gene>
<sequence>MAASAAPVKKPRNRRLRLWLALGAGIVALLCLGGVGVAVLLYDEETKIERADPDQVTSSFLRAYLVNRSDDEAALYSCKSDAQLGQIASLRTEMVDREQNFGTTVTAVWESLRVSGTTDGSTSVSVDLVITGSKGGQQVSSRTEPWMFGLLDQDGWRVCSATRKA</sequence>
<keyword evidence="1" id="KW-1133">Transmembrane helix</keyword>
<accession>A0ABS2ABI4</accession>
<feature type="transmembrane region" description="Helical" evidence="1">
    <location>
        <begin position="18"/>
        <end position="42"/>
    </location>
</feature>
<comment type="caution">
    <text evidence="2">The sequence shown here is derived from an EMBL/GenBank/DDBJ whole genome shotgun (WGS) entry which is preliminary data.</text>
</comment>
<proteinExistence type="predicted"/>
<evidence type="ECO:0008006" key="4">
    <source>
        <dbReference type="Google" id="ProtNLM"/>
    </source>
</evidence>
<reference evidence="2 3" key="1">
    <citation type="submission" date="2021-01" db="EMBL/GenBank/DDBJ databases">
        <title>Actinoplanes sp. nov. LDG1-06 isolated from lichen.</title>
        <authorList>
            <person name="Saeng-In P."/>
            <person name="Phongsopitanun W."/>
            <person name="Kanchanasin P."/>
            <person name="Yuki M."/>
            <person name="Kudo T."/>
            <person name="Ohkuma M."/>
            <person name="Tanasupawat S."/>
        </authorList>
    </citation>
    <scope>NUCLEOTIDE SEQUENCE [LARGE SCALE GENOMIC DNA]</scope>
    <source>
        <strain evidence="2 3">LDG1-06</strain>
    </source>
</reference>
<dbReference type="EMBL" id="JAENHP010000004">
    <property type="protein sequence ID" value="MBM2617191.1"/>
    <property type="molecule type" value="Genomic_DNA"/>
</dbReference>
<organism evidence="2 3">
    <name type="scientific">Paractinoplanes ovalisporus</name>
    <dbReference type="NCBI Taxonomy" id="2810368"/>
    <lineage>
        <taxon>Bacteria</taxon>
        <taxon>Bacillati</taxon>
        <taxon>Actinomycetota</taxon>
        <taxon>Actinomycetes</taxon>
        <taxon>Micromonosporales</taxon>
        <taxon>Micromonosporaceae</taxon>
        <taxon>Paractinoplanes</taxon>
    </lineage>
</organism>
<evidence type="ECO:0000256" key="1">
    <source>
        <dbReference type="SAM" id="Phobius"/>
    </source>
</evidence>
<keyword evidence="3" id="KW-1185">Reference proteome</keyword>
<name>A0ABS2ABI4_9ACTN</name>
<protein>
    <recommendedName>
        <fullName evidence="4">Mce-associated membrane protein</fullName>
    </recommendedName>
</protein>
<keyword evidence="1" id="KW-0472">Membrane</keyword>
<keyword evidence="1" id="KW-0812">Transmembrane</keyword>
<evidence type="ECO:0000313" key="3">
    <source>
        <dbReference type="Proteomes" id="UP000632138"/>
    </source>
</evidence>
<evidence type="ECO:0000313" key="2">
    <source>
        <dbReference type="EMBL" id="MBM2617191.1"/>
    </source>
</evidence>
<dbReference type="Proteomes" id="UP000632138">
    <property type="component" value="Unassembled WGS sequence"/>
</dbReference>